<dbReference type="Proteomes" id="UP000502041">
    <property type="component" value="Chromosome"/>
</dbReference>
<organism evidence="3 4">
    <name type="scientific">Polaromonas vacuolata</name>
    <dbReference type="NCBI Taxonomy" id="37448"/>
    <lineage>
        <taxon>Bacteria</taxon>
        <taxon>Pseudomonadati</taxon>
        <taxon>Pseudomonadota</taxon>
        <taxon>Betaproteobacteria</taxon>
        <taxon>Burkholderiales</taxon>
        <taxon>Comamonadaceae</taxon>
        <taxon>Polaromonas</taxon>
    </lineage>
</organism>
<feature type="domain" description="Isochorismatase-like" evidence="2">
    <location>
        <begin position="7"/>
        <end position="157"/>
    </location>
</feature>
<dbReference type="InterPro" id="IPR000868">
    <property type="entry name" value="Isochorismatase-like_dom"/>
</dbReference>
<dbReference type="InterPro" id="IPR050272">
    <property type="entry name" value="Isochorismatase-like_hydrls"/>
</dbReference>
<dbReference type="PANTHER" id="PTHR43540">
    <property type="entry name" value="PEROXYUREIDOACRYLATE/UREIDOACRYLATE AMIDOHYDROLASE-RELATED"/>
    <property type="match status" value="1"/>
</dbReference>
<dbReference type="EC" id="3.-.-.-" evidence="3"/>
<gene>
    <name evidence="3" type="primary">yecD</name>
    <name evidence="3" type="ORF">HC248_00732</name>
</gene>
<evidence type="ECO:0000256" key="1">
    <source>
        <dbReference type="ARBA" id="ARBA00022801"/>
    </source>
</evidence>
<reference evidence="3 4" key="1">
    <citation type="submission" date="2020-04" db="EMBL/GenBank/DDBJ databases">
        <title>Complete genome of a Psychrophilic, Marine, Gas Vacuolate Bacterium Polaromonas vacuolata KCTC 22033T.</title>
        <authorList>
            <person name="Hwang K."/>
            <person name="Kim K.M."/>
        </authorList>
    </citation>
    <scope>NUCLEOTIDE SEQUENCE [LARGE SCALE GENOMIC DNA]</scope>
    <source>
        <strain evidence="3 4">KCTC 22033</strain>
    </source>
</reference>
<accession>A0A6H2H6E6</accession>
<dbReference type="KEGG" id="pvac:HC248_00732"/>
<name>A0A6H2H6E6_9BURK</name>
<dbReference type="CDD" id="cd01014">
    <property type="entry name" value="nicotinamidase_related"/>
    <property type="match status" value="1"/>
</dbReference>
<dbReference type="RefSeq" id="WP_168921317.1">
    <property type="nucleotide sequence ID" value="NZ_CP051461.1"/>
</dbReference>
<keyword evidence="4" id="KW-1185">Reference proteome</keyword>
<dbReference type="EMBL" id="CP051461">
    <property type="protein sequence ID" value="QJC55452.1"/>
    <property type="molecule type" value="Genomic_DNA"/>
</dbReference>
<dbReference type="GO" id="GO:0016787">
    <property type="term" value="F:hydrolase activity"/>
    <property type="evidence" value="ECO:0007669"/>
    <property type="project" value="UniProtKB-KW"/>
</dbReference>
<keyword evidence="1 3" id="KW-0378">Hydrolase</keyword>
<dbReference type="SUPFAM" id="SSF52499">
    <property type="entry name" value="Isochorismatase-like hydrolases"/>
    <property type="match status" value="1"/>
</dbReference>
<dbReference type="AlphaFoldDB" id="A0A6H2H6E6"/>
<proteinExistence type="predicted"/>
<dbReference type="Pfam" id="PF00857">
    <property type="entry name" value="Isochorismatase"/>
    <property type="match status" value="1"/>
</dbReference>
<evidence type="ECO:0000313" key="3">
    <source>
        <dbReference type="EMBL" id="QJC55452.1"/>
    </source>
</evidence>
<dbReference type="PANTHER" id="PTHR43540:SF1">
    <property type="entry name" value="ISOCHORISMATASE HYDROLASE"/>
    <property type="match status" value="1"/>
</dbReference>
<dbReference type="Gene3D" id="3.40.50.850">
    <property type="entry name" value="Isochorismatase-like"/>
    <property type="match status" value="1"/>
</dbReference>
<evidence type="ECO:0000313" key="4">
    <source>
        <dbReference type="Proteomes" id="UP000502041"/>
    </source>
</evidence>
<sequence>MQSYKQSALVLIDMQRCMSQASSWPRNNPEAEDNMARLLTAWRANNQTVIHVRHLSSDPASGFRPGQSGAEFQARFYPLPHEHVADKHVTDAFSGSGLEAYLRSQSIRELVVAGVSTNYSVEATVRSAGCLGFITTVVSDACFTFARLDLNKKICSAEKIHLMSLSNLDGEYAQVLSTDAVLKS</sequence>
<dbReference type="InterPro" id="IPR036380">
    <property type="entry name" value="Isochorismatase-like_sf"/>
</dbReference>
<evidence type="ECO:0000259" key="2">
    <source>
        <dbReference type="Pfam" id="PF00857"/>
    </source>
</evidence>
<protein>
    <submittedName>
        <fullName evidence="3">Isochorismatase family protein YecD</fullName>
        <ecNumber evidence="3">3.-.-.-</ecNumber>
    </submittedName>
</protein>